<evidence type="ECO:0000313" key="2">
    <source>
        <dbReference type="Proteomes" id="UP000029843"/>
    </source>
</evidence>
<evidence type="ECO:0000313" key="1">
    <source>
        <dbReference type="EMBL" id="KGJ92527.1"/>
    </source>
</evidence>
<reference evidence="1 2" key="1">
    <citation type="submission" date="2014-08" db="EMBL/GenBank/DDBJ databases">
        <title>Genomic and Phenotypic Diversity of Colwellia psychrerythraea strains from Disparate Marine Basins.</title>
        <authorList>
            <person name="Techtmann S.M."/>
            <person name="Stelling S.C."/>
            <person name="Utturkar S.M."/>
            <person name="Alshibli N."/>
            <person name="Harris A."/>
            <person name="Brown S.D."/>
            <person name="Hazen T.C."/>
        </authorList>
    </citation>
    <scope>NUCLEOTIDE SEQUENCE [LARGE SCALE GENOMIC DNA]</scope>
    <source>
        <strain evidence="1 2">ND2E</strain>
    </source>
</reference>
<comment type="caution">
    <text evidence="1">The sequence shown here is derived from an EMBL/GenBank/DDBJ whole genome shotgun (WGS) entry which is preliminary data.</text>
</comment>
<dbReference type="PROSITE" id="PS51257">
    <property type="entry name" value="PROKAR_LIPOPROTEIN"/>
    <property type="match status" value="1"/>
</dbReference>
<keyword evidence="1" id="KW-0413">Isomerase</keyword>
<dbReference type="AlphaFoldDB" id="A0A099KRM0"/>
<name>A0A099KRM0_COLPS</name>
<dbReference type="PATRIC" id="fig|28229.4.peg.1814"/>
<dbReference type="Pfam" id="PF06934">
    <property type="entry name" value="CTI"/>
    <property type="match status" value="1"/>
</dbReference>
<dbReference type="Proteomes" id="UP000029843">
    <property type="component" value="Unassembled WGS sequence"/>
</dbReference>
<gene>
    <name evidence="1" type="ORF">ND2E_2775</name>
</gene>
<dbReference type="InterPro" id="IPR010706">
    <property type="entry name" value="Fatty_acid_cis-trans_isomerase"/>
</dbReference>
<sequence length="795" mass="91304">MRKFQWLFIFLFLSGCATLGVMEFDKLYGPSNVDNRLVQDKPTTAQTSHFHKNIQPIIENRCVVCHGCYDAPCQLKMESRAGIERGANKTMVYNGERLLTAKVSDSLSKLTELKTENLEPLRQQGFFPVLNERQQTEQANTQASLFYQMLQLKKQHPLPDEPILNDSFDVSLNRSQQCPTIEEFEHYKNKYPQGGMPYALPALSTPEHDQLTGWLARGAIMPDAVPPNAKEQQMINRWESLLNGNSAKEQLIARYLFEHLYLANLYFDKSQSSYFKLVRSSTPSDEKVAVITTRRPFDSPYADGSPKATINKPQVYYRLIKHNDTIIAKRHMPYPFGEAKMARLKALFYHPDYPVTTLPDYQLANASNPFKTFQAIPDKSRYQFLLDQAQFSIMNFIKGPVCRGQIALNVIEDNFWVFFLSPDNFDHYPSKQFIEANTELLQLPAGTSDKAMSLLYWRQYAKSQQEYVKNKLAYVKALNLQPNQLNLDLIWSGKGNPNASLTVFRHFDSASVLQGFIGPTPKTAWLISYPLLERIHYLLVAGFDVYGSVSHQLKTRLYMDFLRMEAESNFISFLPKAERKAVHEYWYRDTSDDIKDYIFSDDFAQLPETGINYQTSNHQEELFQLIAKHTQNTDVSQFNLSALAQSGSDKIIANLSQLPNESVALLPQVSYVMVANGDKKQVYSVINNSAHSNVAHLFSEADRRLPAEDDLAILRGVVGTYPNAFFKVEHTQLSEFVRTFNAIKSEQDYRQFKDQFAIRRTNPNFWAFADELHAWYKSNQPKSAGLLDFNRLENR</sequence>
<dbReference type="EMBL" id="JQED01000017">
    <property type="protein sequence ID" value="KGJ92527.1"/>
    <property type="molecule type" value="Genomic_DNA"/>
</dbReference>
<dbReference type="OrthoDB" id="9809746at2"/>
<organism evidence="1 2">
    <name type="scientific">Colwellia psychrerythraea</name>
    <name type="common">Vibrio psychroerythus</name>
    <dbReference type="NCBI Taxonomy" id="28229"/>
    <lineage>
        <taxon>Bacteria</taxon>
        <taxon>Pseudomonadati</taxon>
        <taxon>Pseudomonadota</taxon>
        <taxon>Gammaproteobacteria</taxon>
        <taxon>Alteromonadales</taxon>
        <taxon>Colwelliaceae</taxon>
        <taxon>Colwellia</taxon>
    </lineage>
</organism>
<proteinExistence type="predicted"/>
<accession>A0A099KRM0</accession>
<protein>
    <submittedName>
        <fullName evidence="1">Fatty acid cistrans isomerase</fullName>
    </submittedName>
</protein>
<dbReference type="RefSeq" id="WP_033093555.1">
    <property type="nucleotide sequence ID" value="NZ_JQED01000017.1"/>
</dbReference>
<dbReference type="GO" id="GO:0016853">
    <property type="term" value="F:isomerase activity"/>
    <property type="evidence" value="ECO:0007669"/>
    <property type="project" value="UniProtKB-KW"/>
</dbReference>